<evidence type="ECO:0000313" key="4">
    <source>
        <dbReference type="Proteomes" id="UP000831684"/>
    </source>
</evidence>
<feature type="transmembrane region" description="Helical" evidence="1">
    <location>
        <begin position="63"/>
        <end position="80"/>
    </location>
</feature>
<accession>A0A9E7ACZ6</accession>
<evidence type="ECO:0000259" key="2">
    <source>
        <dbReference type="Pfam" id="PF03713"/>
    </source>
</evidence>
<feature type="transmembrane region" description="Helical" evidence="1">
    <location>
        <begin position="6"/>
        <end position="21"/>
    </location>
</feature>
<evidence type="ECO:0000256" key="1">
    <source>
        <dbReference type="SAM" id="Phobius"/>
    </source>
</evidence>
<dbReference type="Gene3D" id="1.20.1260.10">
    <property type="match status" value="1"/>
</dbReference>
<dbReference type="KEGG" id="apol:K9D25_23445"/>
<feature type="transmembrane region" description="Helical" evidence="1">
    <location>
        <begin position="33"/>
        <end position="57"/>
    </location>
</feature>
<geneLocation type="plasmid" evidence="3 4">
    <name>pC</name>
</geneLocation>
<dbReference type="EMBL" id="CP083242">
    <property type="protein sequence ID" value="UOK73878.1"/>
    <property type="molecule type" value="Genomic_DNA"/>
</dbReference>
<dbReference type="Pfam" id="PF03713">
    <property type="entry name" value="DUF305"/>
    <property type="match status" value="1"/>
</dbReference>
<proteinExistence type="predicted"/>
<protein>
    <submittedName>
        <fullName evidence="3">DUF305 domain-containing protein</fullName>
    </submittedName>
</protein>
<keyword evidence="1" id="KW-1133">Transmembrane helix</keyword>
<feature type="domain" description="DUF305" evidence="2">
    <location>
        <begin position="88"/>
        <end position="137"/>
    </location>
</feature>
<dbReference type="InterPro" id="IPR005183">
    <property type="entry name" value="DUF305_CopM-like"/>
</dbReference>
<reference evidence="3" key="1">
    <citation type="submission" date="2021-09" db="EMBL/GenBank/DDBJ databases">
        <title>Network and meta-omics reveal the key degrader and cooperation patterns in an efficient 1,4-dioxane-degrading microbial community.</title>
        <authorList>
            <person name="Dai C."/>
        </authorList>
    </citation>
    <scope>NUCLEOTIDE SEQUENCE</scope>
    <source>
        <strain evidence="3">ZM13</strain>
        <plasmid evidence="3">pC</plasmid>
    </source>
</reference>
<dbReference type="AlphaFoldDB" id="A0A9E7ACZ6"/>
<gene>
    <name evidence="3" type="ORF">K9D25_23445</name>
</gene>
<sequence>MLGLNLLLSLVVMYLVMYTMIDGWRDYRNNANMLYMALTMWAPMGILMLATMAGMYQDARTNIVLYVLFAVVTLGSFWATRSQALVGDRQFIQSMVPHHSGAILMCREAKLQDPELIKLCQEISQGQRREIEQMNAIAARLQ</sequence>
<name>A0A9E7ACZ6_9HYPH</name>
<dbReference type="Proteomes" id="UP000831684">
    <property type="component" value="Plasmid pC"/>
</dbReference>
<evidence type="ECO:0000313" key="3">
    <source>
        <dbReference type="EMBL" id="UOK73878.1"/>
    </source>
</evidence>
<keyword evidence="3" id="KW-0614">Plasmid</keyword>
<dbReference type="InterPro" id="IPR012347">
    <property type="entry name" value="Ferritin-like"/>
</dbReference>
<keyword evidence="1" id="KW-0472">Membrane</keyword>
<keyword evidence="1" id="KW-0812">Transmembrane</keyword>
<organism evidence="3 4">
    <name type="scientific">Ancylobacter polymorphus</name>
    <dbReference type="NCBI Taxonomy" id="223390"/>
    <lineage>
        <taxon>Bacteria</taxon>
        <taxon>Pseudomonadati</taxon>
        <taxon>Pseudomonadota</taxon>
        <taxon>Alphaproteobacteria</taxon>
        <taxon>Hyphomicrobiales</taxon>
        <taxon>Xanthobacteraceae</taxon>
        <taxon>Ancylobacter</taxon>
    </lineage>
</organism>